<dbReference type="AlphaFoldDB" id="A0A5C3FM19"/>
<reference evidence="2" key="1">
    <citation type="submission" date="2018-03" db="EMBL/GenBank/DDBJ databases">
        <authorList>
            <person name="Guldener U."/>
        </authorList>
    </citation>
    <scope>NUCLEOTIDE SEQUENCE [LARGE SCALE GENOMIC DNA]</scope>
    <source>
        <strain evidence="2">ATCC34888</strain>
    </source>
</reference>
<protein>
    <submittedName>
        <fullName evidence="2">Uncharacterized protein</fullName>
    </submittedName>
</protein>
<sequence>MLESDNGRPVAKIGLGRLHMQMHARPRAKTWLQQKKPAQVFYRTPSSGQRGKVHSWCKFGEANGFTLLAHRRKVGRDAQSSVEGGATSMACARRLGDHVRRSGNVDRDAARRRSLSTSEARRWH</sequence>
<dbReference type="Proteomes" id="UP000325008">
    <property type="component" value="Unassembled WGS sequence"/>
</dbReference>
<organism evidence="2 3">
    <name type="scientific">Pseudozyma antarctica</name>
    <name type="common">Yeast</name>
    <name type="synonym">Candida antarctica</name>
    <dbReference type="NCBI Taxonomy" id="84753"/>
    <lineage>
        <taxon>Eukaryota</taxon>
        <taxon>Fungi</taxon>
        <taxon>Dikarya</taxon>
        <taxon>Basidiomycota</taxon>
        <taxon>Ustilaginomycotina</taxon>
        <taxon>Ustilaginomycetes</taxon>
        <taxon>Ustilaginales</taxon>
        <taxon>Ustilaginaceae</taxon>
        <taxon>Moesziomyces</taxon>
    </lineage>
</organism>
<accession>A0A5C3FM19</accession>
<gene>
    <name evidence="2" type="ORF">PSANT_02216</name>
</gene>
<evidence type="ECO:0000256" key="1">
    <source>
        <dbReference type="SAM" id="MobiDB-lite"/>
    </source>
</evidence>
<dbReference type="EMBL" id="OOIQ01000004">
    <property type="protein sequence ID" value="SPO44531.1"/>
    <property type="molecule type" value="Genomic_DNA"/>
</dbReference>
<evidence type="ECO:0000313" key="2">
    <source>
        <dbReference type="EMBL" id="SPO44531.1"/>
    </source>
</evidence>
<comment type="caution">
    <text evidence="2">The sequence shown here is derived from an EMBL/GenBank/DDBJ whole genome shotgun (WGS) entry which is preliminary data.</text>
</comment>
<proteinExistence type="predicted"/>
<evidence type="ECO:0000313" key="3">
    <source>
        <dbReference type="Proteomes" id="UP000325008"/>
    </source>
</evidence>
<feature type="region of interest" description="Disordered" evidence="1">
    <location>
        <begin position="77"/>
        <end position="124"/>
    </location>
</feature>
<name>A0A5C3FM19_PSEA2</name>
<keyword evidence="3" id="KW-1185">Reference proteome</keyword>
<feature type="compositionally biased region" description="Basic and acidic residues" evidence="1">
    <location>
        <begin position="94"/>
        <end position="111"/>
    </location>
</feature>